<dbReference type="InterPro" id="IPR012910">
    <property type="entry name" value="Plug_dom"/>
</dbReference>
<evidence type="ECO:0000256" key="10">
    <source>
        <dbReference type="PROSITE-ProRule" id="PRU01360"/>
    </source>
</evidence>
<comment type="caution">
    <text evidence="16">The sequence shown here is derived from an EMBL/GenBank/DDBJ whole genome shotgun (WGS) entry which is preliminary data.</text>
</comment>
<keyword evidence="17" id="KW-1185">Reference proteome</keyword>
<name>A0ABU9KWG6_9FLAO</name>
<evidence type="ECO:0000256" key="8">
    <source>
        <dbReference type="ARBA" id="ARBA00023170"/>
    </source>
</evidence>
<dbReference type="EMBL" id="JBCDNA010000001">
    <property type="protein sequence ID" value="MEL4454531.1"/>
    <property type="molecule type" value="Genomic_DNA"/>
</dbReference>
<dbReference type="SUPFAM" id="SSF56935">
    <property type="entry name" value="Porins"/>
    <property type="match status" value="1"/>
</dbReference>
<evidence type="ECO:0000256" key="3">
    <source>
        <dbReference type="ARBA" id="ARBA00022452"/>
    </source>
</evidence>
<evidence type="ECO:0000259" key="14">
    <source>
        <dbReference type="Pfam" id="PF00593"/>
    </source>
</evidence>
<dbReference type="InterPro" id="IPR039426">
    <property type="entry name" value="TonB-dep_rcpt-like"/>
</dbReference>
<proteinExistence type="inferred from homology"/>
<comment type="subcellular location">
    <subcellularLocation>
        <location evidence="1 10">Cell outer membrane</location>
        <topology evidence="1 10">Multi-pass membrane protein</topology>
    </subcellularLocation>
</comment>
<evidence type="ECO:0000256" key="4">
    <source>
        <dbReference type="ARBA" id="ARBA00022692"/>
    </source>
</evidence>
<dbReference type="Gene3D" id="2.60.40.1120">
    <property type="entry name" value="Carboxypeptidase-like, regulatory domain"/>
    <property type="match status" value="1"/>
</dbReference>
<evidence type="ECO:0000256" key="6">
    <source>
        <dbReference type="ARBA" id="ARBA00023077"/>
    </source>
</evidence>
<dbReference type="Gene3D" id="2.40.170.20">
    <property type="entry name" value="TonB-dependent receptor, beta-barrel domain"/>
    <property type="match status" value="1"/>
</dbReference>
<dbReference type="Gene3D" id="2.170.130.10">
    <property type="entry name" value="TonB-dependent receptor, plug domain"/>
    <property type="match status" value="1"/>
</dbReference>
<keyword evidence="4 10" id="KW-0812">Transmembrane</keyword>
<dbReference type="RefSeq" id="WP_342158092.1">
    <property type="nucleotide sequence ID" value="NZ_JBCDNA010000001.1"/>
</dbReference>
<dbReference type="SUPFAM" id="SSF49464">
    <property type="entry name" value="Carboxypeptidase regulatory domain-like"/>
    <property type="match status" value="1"/>
</dbReference>
<evidence type="ECO:0000259" key="15">
    <source>
        <dbReference type="Pfam" id="PF07715"/>
    </source>
</evidence>
<dbReference type="InterPro" id="IPR036942">
    <property type="entry name" value="Beta-barrel_TonB_sf"/>
</dbReference>
<evidence type="ECO:0000256" key="9">
    <source>
        <dbReference type="ARBA" id="ARBA00023237"/>
    </source>
</evidence>
<organism evidence="16 17">
    <name type="scientific">Lutimonas vermicola</name>
    <dbReference type="NCBI Taxonomy" id="414288"/>
    <lineage>
        <taxon>Bacteria</taxon>
        <taxon>Pseudomonadati</taxon>
        <taxon>Bacteroidota</taxon>
        <taxon>Flavobacteriia</taxon>
        <taxon>Flavobacteriales</taxon>
        <taxon>Flavobacteriaceae</taxon>
        <taxon>Lutimonas</taxon>
    </lineage>
</organism>
<feature type="domain" description="TonB-dependent receptor plug" evidence="15">
    <location>
        <begin position="125"/>
        <end position="223"/>
    </location>
</feature>
<keyword evidence="13" id="KW-1133">Transmembrane helix</keyword>
<dbReference type="InterPro" id="IPR008969">
    <property type="entry name" value="CarboxyPept-like_regulatory"/>
</dbReference>
<dbReference type="Pfam" id="PF00593">
    <property type="entry name" value="TonB_dep_Rec_b-barrel"/>
    <property type="match status" value="1"/>
</dbReference>
<keyword evidence="9 10" id="KW-0998">Cell outer membrane</keyword>
<feature type="domain" description="TonB-dependent receptor-like beta-barrel" evidence="14">
    <location>
        <begin position="340"/>
        <end position="732"/>
    </location>
</feature>
<dbReference type="Proteomes" id="UP001474120">
    <property type="component" value="Unassembled WGS sequence"/>
</dbReference>
<evidence type="ECO:0000256" key="1">
    <source>
        <dbReference type="ARBA" id="ARBA00004571"/>
    </source>
</evidence>
<evidence type="ECO:0000256" key="12">
    <source>
        <dbReference type="SAM" id="MobiDB-lite"/>
    </source>
</evidence>
<feature type="compositionally biased region" description="Acidic residues" evidence="12">
    <location>
        <begin position="383"/>
        <end position="401"/>
    </location>
</feature>
<dbReference type="InterPro" id="IPR037066">
    <property type="entry name" value="Plug_dom_sf"/>
</dbReference>
<sequence>MKIHFFYYTIILFFLSPYVFWSQNTINGNILDENKEPVFGADIYIEQLHIGTTSNESGMFTLDNIPNGTHKLSISFVGFNTENLEVQIKSKETILEVSLTPSVFHMDEVILSAPFNKLQSENVMKIESKSMEILKKAGAPTLMQSISNIPGVAEITTGTGIGKPVIRGLSGNRVLVYTQGVRLENQQFGNEHGLGMNESGIESVEVIKGPASLLYGSDALGGVLYLNPEKFAYQGETKVDLSQTFLSNTLGSNTSIGFKTSKKKVKFIARGGFNSHADYHIPDGDRVTNSRFTEKDFKTGIGLNLDQFVTEFRYNYNQSEIGIPEGIEEQTTSRSPALPFQDLNTHILSLHNHFYLNKSKIDLNLGYIVNNRKEFEDEHDHGDEEPDFQGGEEEEHESEEAALDMKLKTLSYDLKYNLVKMGQFETIAGLQGMYQENRNFGEEILIPDAITNDIGLLLTSTLSINDKSSLQGGVRYDHRSLSSSDFEKEDPDFPSQDITIAGLDRSFSNFTFSLGYKNVFFDKITSRINLASGFRAPNLAELTSFGVHHGSNRFEVGNPDLESEYNFQLDLSLEYGNKHLEVFANGFYNKLDNYIFANPTGEMIDNYQAFKYVQSDAKLYGGEFGIHLHPHPFDWLHLESTYETVIGEQISGDYLPLIPANKWANTIRVEFKGTEKFNELYAALVLDSFLEQNKVSLNETATPAYNLLHLRMGANLSLQKLNIGMNLSFNNLLDETYISHLSVLKADLIPNPGRNIVLGLNFKFL</sequence>
<accession>A0ABU9KWG6</accession>
<keyword evidence="6 11" id="KW-0798">TonB box</keyword>
<keyword evidence="3 10" id="KW-1134">Transmembrane beta strand</keyword>
<dbReference type="PANTHER" id="PTHR30069">
    <property type="entry name" value="TONB-DEPENDENT OUTER MEMBRANE RECEPTOR"/>
    <property type="match status" value="1"/>
</dbReference>
<keyword evidence="2 10" id="KW-0813">Transport</keyword>
<feature type="region of interest" description="Disordered" evidence="12">
    <location>
        <begin position="376"/>
        <end position="401"/>
    </location>
</feature>
<dbReference type="Pfam" id="PF13715">
    <property type="entry name" value="CarbopepD_reg_2"/>
    <property type="match status" value="1"/>
</dbReference>
<evidence type="ECO:0000313" key="16">
    <source>
        <dbReference type="EMBL" id="MEL4454531.1"/>
    </source>
</evidence>
<protein>
    <submittedName>
        <fullName evidence="16">TonB-dependent receptor</fullName>
    </submittedName>
</protein>
<dbReference type="InterPro" id="IPR000531">
    <property type="entry name" value="Beta-barrel_TonB"/>
</dbReference>
<comment type="similarity">
    <text evidence="10 11">Belongs to the TonB-dependent receptor family.</text>
</comment>
<gene>
    <name evidence="16" type="ORF">AABB81_01390</name>
</gene>
<feature type="transmembrane region" description="Helical" evidence="13">
    <location>
        <begin position="5"/>
        <end position="21"/>
    </location>
</feature>
<evidence type="ECO:0000256" key="7">
    <source>
        <dbReference type="ARBA" id="ARBA00023136"/>
    </source>
</evidence>
<dbReference type="PANTHER" id="PTHR30069:SF29">
    <property type="entry name" value="HEMOGLOBIN AND HEMOGLOBIN-HAPTOGLOBIN-BINDING PROTEIN 1-RELATED"/>
    <property type="match status" value="1"/>
</dbReference>
<evidence type="ECO:0000256" key="2">
    <source>
        <dbReference type="ARBA" id="ARBA00022448"/>
    </source>
</evidence>
<keyword evidence="7 10" id="KW-0472">Membrane</keyword>
<evidence type="ECO:0000256" key="13">
    <source>
        <dbReference type="SAM" id="Phobius"/>
    </source>
</evidence>
<evidence type="ECO:0000313" key="17">
    <source>
        <dbReference type="Proteomes" id="UP001474120"/>
    </source>
</evidence>
<keyword evidence="8 16" id="KW-0675">Receptor</keyword>
<reference evidence="16 17" key="1">
    <citation type="submission" date="2024-04" db="EMBL/GenBank/DDBJ databases">
        <title>whole genome sequencing of Lutimonas vermicola strain IMCC1616.</title>
        <authorList>
            <person name="Bae S.S."/>
        </authorList>
    </citation>
    <scope>NUCLEOTIDE SEQUENCE [LARGE SCALE GENOMIC DNA]</scope>
    <source>
        <strain evidence="16 17">IMCC1616</strain>
    </source>
</reference>
<dbReference type="PROSITE" id="PS52016">
    <property type="entry name" value="TONB_DEPENDENT_REC_3"/>
    <property type="match status" value="1"/>
</dbReference>
<evidence type="ECO:0000256" key="5">
    <source>
        <dbReference type="ARBA" id="ARBA00022729"/>
    </source>
</evidence>
<dbReference type="Pfam" id="PF07715">
    <property type="entry name" value="Plug"/>
    <property type="match status" value="1"/>
</dbReference>
<keyword evidence="5" id="KW-0732">Signal</keyword>
<evidence type="ECO:0000256" key="11">
    <source>
        <dbReference type="RuleBase" id="RU003357"/>
    </source>
</evidence>